<dbReference type="Gene3D" id="3.30.110.200">
    <property type="match status" value="1"/>
</dbReference>
<dbReference type="InterPro" id="IPR003660">
    <property type="entry name" value="HAMP_dom"/>
</dbReference>
<dbReference type="Pfam" id="PF00990">
    <property type="entry name" value="GGDEF"/>
    <property type="match status" value="1"/>
</dbReference>
<dbReference type="PANTHER" id="PTHR33121:SF23">
    <property type="entry name" value="CYCLIC DI-GMP PHOSPHODIESTERASE PDEB"/>
    <property type="match status" value="1"/>
</dbReference>
<dbReference type="Gene3D" id="6.20.270.20">
    <property type="entry name" value="LapD/MoxY periplasmic domain"/>
    <property type="match status" value="1"/>
</dbReference>
<sequence>MSLFRQLWMMIILATLVAFAGSFIVSVYTARGYLEQQLFTQSNDNASSLALSMSQQSKDQATIELNVAALFDTGHFELIQFSDNHGKTLVERKNNDKADGVPNWFVQTFPLQIAFGKAQVSDGWKQAGTVTVVAHSRFAYQALWEGAMRLFVWIIGAGLVCGAGLQLLLNWVKKPITQMVEQAEAISERRFITIPEPRYKELKSVVNAMNTMVSRVKTMFSEQAARIDALRSEANRDALTQLPNRSFFMGRLSQALEDDEAAPSGILLIMRLHNLAEVNRRLGRERADQFLQMAAGQLASLTGQEPDRLVARLNGADFALLAPGLDRQQGLDLAKELHQGLAELRQHELTDADDLAAIGIATYQHNDSISQLLAGTDQALAQAESSGANGTGHVSSASANQALPAQDWQPLLQKAFKNHSFELASFPAIMIDGQPLHRELLLRLRHPETKELLTAGTFMPFISRLGMSNTLDLESVRLACAELKLHEAQLAVNLEAKSIADEQFIEELLSILQQHKHSTDRLWFEVNEFGFRDEITALANFAQKVRPLGCKIGIKHFGRHFGSIPQLYELQLDYLKIDGSFIQSIDQHLGNQNLVKAITGIASGHGLITIAERVQTKNEWEMLKTLGINGLSGPIASTPLS</sequence>
<dbReference type="SUPFAM" id="SSF141868">
    <property type="entry name" value="EAL domain-like"/>
    <property type="match status" value="1"/>
</dbReference>
<evidence type="ECO:0000259" key="2">
    <source>
        <dbReference type="PROSITE" id="PS50883"/>
    </source>
</evidence>
<dbReference type="InterPro" id="IPR042461">
    <property type="entry name" value="LapD_MoxY_peri_C"/>
</dbReference>
<dbReference type="SMART" id="SM00267">
    <property type="entry name" value="GGDEF"/>
    <property type="match status" value="1"/>
</dbReference>
<dbReference type="GO" id="GO:0007165">
    <property type="term" value="P:signal transduction"/>
    <property type="evidence" value="ECO:0007669"/>
    <property type="project" value="InterPro"/>
</dbReference>
<dbReference type="InterPro" id="IPR000160">
    <property type="entry name" value="GGDEF_dom"/>
</dbReference>
<dbReference type="EMBL" id="SMBT01000007">
    <property type="protein sequence ID" value="TCU85665.1"/>
    <property type="molecule type" value="Genomic_DNA"/>
</dbReference>
<feature type="domain" description="EAL" evidence="2">
    <location>
        <begin position="405"/>
        <end position="641"/>
    </location>
</feature>
<dbReference type="InterPro" id="IPR050706">
    <property type="entry name" value="Cyclic-di-GMP_PDE-like"/>
</dbReference>
<dbReference type="PROSITE" id="PS50883">
    <property type="entry name" value="EAL"/>
    <property type="match status" value="1"/>
</dbReference>
<dbReference type="InterPro" id="IPR001633">
    <property type="entry name" value="EAL_dom"/>
</dbReference>
<reference evidence="5 7" key="1">
    <citation type="submission" date="2018-06" db="EMBL/GenBank/DDBJ databases">
        <authorList>
            <consortium name="Pathogen Informatics"/>
            <person name="Doyle S."/>
        </authorList>
    </citation>
    <scope>NUCLEOTIDE SEQUENCE [LARGE SCALE GENOMIC DNA]</scope>
    <source>
        <strain evidence="5 7">NCTC11159</strain>
    </source>
</reference>
<dbReference type="AlphaFoldDB" id="A0A377SV70"/>
<feature type="transmembrane region" description="Helical" evidence="1">
    <location>
        <begin position="6"/>
        <end position="28"/>
    </location>
</feature>
<dbReference type="Proteomes" id="UP000255108">
    <property type="component" value="Unassembled WGS sequence"/>
</dbReference>
<dbReference type="InterPro" id="IPR035919">
    <property type="entry name" value="EAL_sf"/>
</dbReference>
<dbReference type="Pfam" id="PF00563">
    <property type="entry name" value="EAL"/>
    <property type="match status" value="1"/>
</dbReference>
<dbReference type="InterPro" id="IPR043128">
    <property type="entry name" value="Rev_trsase/Diguanyl_cyclase"/>
</dbReference>
<evidence type="ECO:0000313" key="6">
    <source>
        <dbReference type="EMBL" id="TCU85665.1"/>
    </source>
</evidence>
<dbReference type="Gene3D" id="3.20.20.450">
    <property type="entry name" value="EAL domain"/>
    <property type="match status" value="1"/>
</dbReference>
<keyword evidence="8" id="KW-1185">Reference proteome</keyword>
<proteinExistence type="predicted"/>
<dbReference type="GO" id="GO:0071111">
    <property type="term" value="F:cyclic-guanylate-specific phosphodiesterase activity"/>
    <property type="evidence" value="ECO:0007669"/>
    <property type="project" value="InterPro"/>
</dbReference>
<feature type="domain" description="HAMP" evidence="3">
    <location>
        <begin position="170"/>
        <end position="221"/>
    </location>
</feature>
<dbReference type="PROSITE" id="PS50885">
    <property type="entry name" value="HAMP"/>
    <property type="match status" value="1"/>
</dbReference>
<gene>
    <name evidence="5" type="primary">csrD</name>
    <name evidence="6" type="ORF">EV682_107175</name>
    <name evidence="5" type="ORF">NCTC11159_03433</name>
</gene>
<evidence type="ECO:0000313" key="5">
    <source>
        <dbReference type="EMBL" id="STR44887.1"/>
    </source>
</evidence>
<feature type="domain" description="GGDEF" evidence="4">
    <location>
        <begin position="263"/>
        <end position="396"/>
    </location>
</feature>
<dbReference type="PROSITE" id="PS50887">
    <property type="entry name" value="GGDEF"/>
    <property type="match status" value="1"/>
</dbReference>
<name>A0A377SV70_9NEIS</name>
<accession>A0A377SV70</accession>
<dbReference type="InterPro" id="IPR029787">
    <property type="entry name" value="Nucleotide_cyclase"/>
</dbReference>
<evidence type="ECO:0000313" key="8">
    <source>
        <dbReference type="Proteomes" id="UP000295794"/>
    </source>
</evidence>
<dbReference type="InterPro" id="IPR032244">
    <property type="entry name" value="LapD_MoxY_N"/>
</dbReference>
<feature type="transmembrane region" description="Helical" evidence="1">
    <location>
        <begin position="150"/>
        <end position="172"/>
    </location>
</feature>
<organism evidence="5 7">
    <name type="scientific">Iodobacter fluviatilis</name>
    <dbReference type="NCBI Taxonomy" id="537"/>
    <lineage>
        <taxon>Bacteria</taxon>
        <taxon>Pseudomonadati</taxon>
        <taxon>Pseudomonadota</taxon>
        <taxon>Betaproteobacteria</taxon>
        <taxon>Neisseriales</taxon>
        <taxon>Chitinibacteraceae</taxon>
        <taxon>Iodobacter</taxon>
    </lineage>
</organism>
<evidence type="ECO:0000259" key="3">
    <source>
        <dbReference type="PROSITE" id="PS50885"/>
    </source>
</evidence>
<evidence type="ECO:0000259" key="4">
    <source>
        <dbReference type="PROSITE" id="PS50887"/>
    </source>
</evidence>
<reference evidence="6 8" key="2">
    <citation type="submission" date="2019-03" db="EMBL/GenBank/DDBJ databases">
        <title>Genomic Encyclopedia of Type Strains, Phase IV (KMG-IV): sequencing the most valuable type-strain genomes for metagenomic binning, comparative biology and taxonomic classification.</title>
        <authorList>
            <person name="Goeker M."/>
        </authorList>
    </citation>
    <scope>NUCLEOTIDE SEQUENCE [LARGE SCALE GENOMIC DNA]</scope>
    <source>
        <strain evidence="6 8">DSM 3764</strain>
    </source>
</reference>
<dbReference type="Proteomes" id="UP000295794">
    <property type="component" value="Unassembled WGS sequence"/>
</dbReference>
<keyword evidence="1" id="KW-0472">Membrane</keyword>
<dbReference type="NCBIfam" id="TIGR00254">
    <property type="entry name" value="GGDEF"/>
    <property type="match status" value="1"/>
</dbReference>
<dbReference type="OrthoDB" id="5894408at2"/>
<evidence type="ECO:0000313" key="7">
    <source>
        <dbReference type="Proteomes" id="UP000255108"/>
    </source>
</evidence>
<dbReference type="SMART" id="SM00052">
    <property type="entry name" value="EAL"/>
    <property type="match status" value="1"/>
</dbReference>
<dbReference type="CDD" id="cd01949">
    <property type="entry name" value="GGDEF"/>
    <property type="match status" value="1"/>
</dbReference>
<protein>
    <submittedName>
        <fullName evidence="6">Diguanylate cyclase/phosphodiesterase</fullName>
    </submittedName>
    <submittedName>
        <fullName evidence="5">Regulator of CsrB and CsrC decay CsrD</fullName>
    </submittedName>
</protein>
<keyword evidence="1" id="KW-0812">Transmembrane</keyword>
<dbReference type="RefSeq" id="WP_115228631.1">
    <property type="nucleotide sequence ID" value="NZ_CAWOLO010000007.1"/>
</dbReference>
<dbReference type="Pfam" id="PF16448">
    <property type="entry name" value="LapD_MoxY_N"/>
    <property type="match status" value="1"/>
</dbReference>
<dbReference type="EMBL" id="UGHR01000003">
    <property type="protein sequence ID" value="STR44887.1"/>
    <property type="molecule type" value="Genomic_DNA"/>
</dbReference>
<keyword evidence="1" id="KW-1133">Transmembrane helix</keyword>
<dbReference type="SUPFAM" id="SSF55073">
    <property type="entry name" value="Nucleotide cyclase"/>
    <property type="match status" value="1"/>
</dbReference>
<dbReference type="Gene3D" id="3.30.70.270">
    <property type="match status" value="1"/>
</dbReference>
<dbReference type="CDD" id="cd01948">
    <property type="entry name" value="EAL"/>
    <property type="match status" value="1"/>
</dbReference>
<dbReference type="GO" id="GO:0016020">
    <property type="term" value="C:membrane"/>
    <property type="evidence" value="ECO:0007669"/>
    <property type="project" value="InterPro"/>
</dbReference>
<evidence type="ECO:0000256" key="1">
    <source>
        <dbReference type="SAM" id="Phobius"/>
    </source>
</evidence>
<dbReference type="PANTHER" id="PTHR33121">
    <property type="entry name" value="CYCLIC DI-GMP PHOSPHODIESTERASE PDEF"/>
    <property type="match status" value="1"/>
</dbReference>